<name>A0A831QPV3_9FLAO</name>
<sequence>MQCYKLKRLYTLLFFIVAFQTILPQSQLEILPQWKQHSDAPNSLYHHIAKQAYSQLSERNKIINELDSLSDWKGRQSTVSSILNDILGPFPAKTPLNAKITRTIDKGSYRLEHIVFESQPGLYVTSTLFIPKFKKEKKLPSIIYCSGHDSDGYHGNYQQMILNLVAKGFIVFAFDPIDQGERLENDDRKNKTFEIPGWHSYLGAQALIVGSSQAKYMIWDGIRAIDYLISRKEVDPNRIGITGRSGGGTQSAQIAAMDHRIYACAPENYITNYTRLFQSIGPQDAEQNLYHAIAKGIDHADLLSVRAPKPALIIGTTNDIFSIQGFRETAEEVSKVYQAYGKEDNFNSVEDVFIHGSTKKNNEAMYSFFQRHLNNPGTPEEEEVQFLGQNEIRVTPTGQVSSSLKGNTIFDLNRKEAKRLSGNIENSRKNLTEHLSQVLISAKNLAGIINPSTINEPVFSGRIEKESYVIDKYFVKGEGDYVIPYLLIIPNESSNKALLYISPSGKPTEADESDEIKWFVDKGFTVLAPDMIGIGEMGPIDLPKGSNINGVSYSIWFASMLVGRSILGIRTGDLMRLTNVLDEINNIKEIYALAKNEMSPLLLHAAAFDSRISRIALVDPLTSYSSLVYNRYYDPRFVHSIVPGALTSYDLPDIAGTLAPRKLMIVGLAGGGSPTKTLIENQDMGIIRKAYKLRNASHQFKIKLNEPEKVVNSWFSDWIK</sequence>
<dbReference type="Proteomes" id="UP000886191">
    <property type="component" value="Unassembled WGS sequence"/>
</dbReference>
<proteinExistence type="predicted"/>
<dbReference type="InterPro" id="IPR029058">
    <property type="entry name" value="AB_hydrolase_fold"/>
</dbReference>
<dbReference type="InterPro" id="IPR050261">
    <property type="entry name" value="FrsA_esterase"/>
</dbReference>
<evidence type="ECO:0000313" key="2">
    <source>
        <dbReference type="EMBL" id="HEA21146.1"/>
    </source>
</evidence>
<comment type="caution">
    <text evidence="2">The sequence shown here is derived from an EMBL/GenBank/DDBJ whole genome shotgun (WGS) entry which is preliminary data.</text>
</comment>
<feature type="domain" description="Acetyl xylan esterase" evidence="1">
    <location>
        <begin position="113"/>
        <end position="278"/>
    </location>
</feature>
<protein>
    <submittedName>
        <fullName evidence="2">Xylan esterase</fullName>
    </submittedName>
</protein>
<dbReference type="AlphaFoldDB" id="A0A831QPV3"/>
<reference evidence="2" key="1">
    <citation type="journal article" date="2020" name="mSystems">
        <title>Genome- and Community-Level Interaction Insights into Carbon Utilization and Element Cycling Functions of Hydrothermarchaeota in Hydrothermal Sediment.</title>
        <authorList>
            <person name="Zhou Z."/>
            <person name="Liu Y."/>
            <person name="Xu W."/>
            <person name="Pan J."/>
            <person name="Luo Z.H."/>
            <person name="Li M."/>
        </authorList>
    </citation>
    <scope>NUCLEOTIDE SEQUENCE [LARGE SCALE GENOMIC DNA]</scope>
    <source>
        <strain evidence="2">HyVt-345</strain>
    </source>
</reference>
<dbReference type="Gene3D" id="3.40.50.1820">
    <property type="entry name" value="alpha/beta hydrolase"/>
    <property type="match status" value="2"/>
</dbReference>
<gene>
    <name evidence="2" type="ORF">ENH87_09535</name>
</gene>
<dbReference type="EMBL" id="DRGL01000033">
    <property type="protein sequence ID" value="HEA21146.1"/>
    <property type="molecule type" value="Genomic_DNA"/>
</dbReference>
<dbReference type="SUPFAM" id="SSF53474">
    <property type="entry name" value="alpha/beta-Hydrolases"/>
    <property type="match status" value="2"/>
</dbReference>
<organism evidence="2">
    <name type="scientific">Pricia antarctica</name>
    <dbReference type="NCBI Taxonomy" id="641691"/>
    <lineage>
        <taxon>Bacteria</taxon>
        <taxon>Pseudomonadati</taxon>
        <taxon>Bacteroidota</taxon>
        <taxon>Flavobacteriia</taxon>
        <taxon>Flavobacteriales</taxon>
        <taxon>Flavobacteriaceae</taxon>
        <taxon>Pricia</taxon>
    </lineage>
</organism>
<dbReference type="PANTHER" id="PTHR22946:SF8">
    <property type="entry name" value="ACETYL XYLAN ESTERASE DOMAIN-CONTAINING PROTEIN"/>
    <property type="match status" value="1"/>
</dbReference>
<accession>A0A831QPV3</accession>
<evidence type="ECO:0000259" key="1">
    <source>
        <dbReference type="Pfam" id="PF05448"/>
    </source>
</evidence>
<dbReference type="Pfam" id="PF05448">
    <property type="entry name" value="AXE1"/>
    <property type="match status" value="1"/>
</dbReference>
<dbReference type="PANTHER" id="PTHR22946">
    <property type="entry name" value="DIENELACTONE HYDROLASE DOMAIN-CONTAINING PROTEIN-RELATED"/>
    <property type="match status" value="1"/>
</dbReference>
<dbReference type="InterPro" id="IPR008391">
    <property type="entry name" value="AXE1_dom"/>
</dbReference>